<dbReference type="EMBL" id="ADOS01001529">
    <property type="status" value="NOT_ANNOTATED_CDS"/>
    <property type="molecule type" value="Genomic_DNA"/>
</dbReference>
<dbReference type="Proteomes" id="UP000019132">
    <property type="component" value="Unassembled WGS sequence"/>
</dbReference>
<keyword evidence="1" id="KW-0812">Transmembrane</keyword>
<feature type="transmembrane region" description="Helical" evidence="1">
    <location>
        <begin position="178"/>
        <end position="201"/>
    </location>
</feature>
<feature type="transmembrane region" description="Helical" evidence="1">
    <location>
        <begin position="70"/>
        <end position="89"/>
    </location>
</feature>
<feature type="transmembrane region" description="Helical" evidence="1">
    <location>
        <begin position="46"/>
        <end position="64"/>
    </location>
</feature>
<dbReference type="eggNOG" id="ENOG502R6NE">
    <property type="taxonomic scope" value="Eukaryota"/>
</dbReference>
<keyword evidence="1" id="KW-0472">Membrane</keyword>
<reference evidence="4" key="2">
    <citation type="submission" date="2010-04" db="EMBL/GenBank/DDBJ databases">
        <authorList>
            <person name="Buell R."/>
            <person name="Hamilton J."/>
            <person name="Hostetler J."/>
        </authorList>
    </citation>
    <scope>NUCLEOTIDE SEQUENCE [LARGE SCALE GENOMIC DNA]</scope>
    <source>
        <strain evidence="4">DAOM:BR144</strain>
    </source>
</reference>
<dbReference type="AlphaFoldDB" id="K3XAF1"/>
<feature type="transmembrane region" description="Helical" evidence="1">
    <location>
        <begin position="96"/>
        <end position="119"/>
    </location>
</feature>
<dbReference type="VEuPathDB" id="FungiDB:PYU1_G014170"/>
<evidence type="ECO:0000256" key="1">
    <source>
        <dbReference type="SAM" id="Phobius"/>
    </source>
</evidence>
<dbReference type="Pfam" id="PF25085">
    <property type="entry name" value="DUF7802"/>
    <property type="match status" value="1"/>
</dbReference>
<dbReference type="InParanoid" id="K3XAF1"/>
<dbReference type="OMA" id="HASFACS"/>
<evidence type="ECO:0000259" key="2">
    <source>
        <dbReference type="Pfam" id="PF25085"/>
    </source>
</evidence>
<feature type="transmembrane region" description="Helical" evidence="1">
    <location>
        <begin position="20"/>
        <end position="39"/>
    </location>
</feature>
<keyword evidence="1" id="KW-1133">Transmembrane helix</keyword>
<dbReference type="InterPro" id="IPR056704">
    <property type="entry name" value="DUF7802"/>
</dbReference>
<evidence type="ECO:0000313" key="3">
    <source>
        <dbReference type="EnsemblProtists" id="PYU1_T014200"/>
    </source>
</evidence>
<proteinExistence type="predicted"/>
<dbReference type="PANTHER" id="PTHR35982:SF1">
    <property type="entry name" value="SPIROCYCLASE, AVEC FAMILY"/>
    <property type="match status" value="1"/>
</dbReference>
<keyword evidence="4" id="KW-1185">Reference proteome</keyword>
<name>K3XAF1_GLOUD</name>
<evidence type="ECO:0000313" key="4">
    <source>
        <dbReference type="Proteomes" id="UP000019132"/>
    </source>
</evidence>
<reference evidence="4" key="1">
    <citation type="journal article" date="2010" name="Genome Biol.">
        <title>Genome sequence of the necrotrophic plant pathogen Pythium ultimum reveals original pathogenicity mechanisms and effector repertoire.</title>
        <authorList>
            <person name="Levesque C.A."/>
            <person name="Brouwer H."/>
            <person name="Cano L."/>
            <person name="Hamilton J.P."/>
            <person name="Holt C."/>
            <person name="Huitema E."/>
            <person name="Raffaele S."/>
            <person name="Robideau G.P."/>
            <person name="Thines M."/>
            <person name="Win J."/>
            <person name="Zerillo M.M."/>
            <person name="Beakes G.W."/>
            <person name="Boore J.L."/>
            <person name="Busam D."/>
            <person name="Dumas B."/>
            <person name="Ferriera S."/>
            <person name="Fuerstenberg S.I."/>
            <person name="Gachon C.M."/>
            <person name="Gaulin E."/>
            <person name="Govers F."/>
            <person name="Grenville-Briggs L."/>
            <person name="Horner N."/>
            <person name="Hostetler J."/>
            <person name="Jiang R.H."/>
            <person name="Johnson J."/>
            <person name="Krajaejun T."/>
            <person name="Lin H."/>
            <person name="Meijer H.J."/>
            <person name="Moore B."/>
            <person name="Morris P."/>
            <person name="Phuntmart V."/>
            <person name="Puiu D."/>
            <person name="Shetty J."/>
            <person name="Stajich J.E."/>
            <person name="Tripathy S."/>
            <person name="Wawra S."/>
            <person name="van West P."/>
            <person name="Whitty B.R."/>
            <person name="Coutinho P.M."/>
            <person name="Henrissat B."/>
            <person name="Martin F."/>
            <person name="Thomas P.D."/>
            <person name="Tyler B.M."/>
            <person name="De Vries R.P."/>
            <person name="Kamoun S."/>
            <person name="Yandell M."/>
            <person name="Tisserat N."/>
            <person name="Buell C.R."/>
        </authorList>
    </citation>
    <scope>NUCLEOTIDE SEQUENCE</scope>
    <source>
        <strain evidence="4">DAOM:BR144</strain>
    </source>
</reference>
<feature type="domain" description="DUF7802" evidence="2">
    <location>
        <begin position="75"/>
        <end position="364"/>
    </location>
</feature>
<feature type="transmembrane region" description="Helical" evidence="1">
    <location>
        <begin position="139"/>
        <end position="157"/>
    </location>
</feature>
<organism evidence="3 4">
    <name type="scientific">Globisporangium ultimum (strain ATCC 200006 / CBS 805.95 / DAOM BR144)</name>
    <name type="common">Pythium ultimum</name>
    <dbReference type="NCBI Taxonomy" id="431595"/>
    <lineage>
        <taxon>Eukaryota</taxon>
        <taxon>Sar</taxon>
        <taxon>Stramenopiles</taxon>
        <taxon>Oomycota</taxon>
        <taxon>Peronosporomycetes</taxon>
        <taxon>Pythiales</taxon>
        <taxon>Pythiaceae</taxon>
        <taxon>Globisporangium</taxon>
    </lineage>
</organism>
<accession>K3XAF1</accession>
<sequence>MVPSRLVTIAFFGLLQENVSLVTIEIASYLCAFLLLLHIHSSGKRNATMFLAAVLQTVLVELLFFNQKRWHAQALFYYMAFVAVSRLRIDSFVQPFAMGVVVVVLAFPFELLGSKFLWWTWHDTDPLLQDRFYGIPFHLLFYSFYFGMSFLCAHHTLRSCMLNGAYYEQEYWKREWSYMLLTPFFSTLFAVLFLILFYHAFAHLLGIHTPCQLTLITLACMATEEDYIQLNLDPVDAYDSDWLYSCIDHAINQMVFVYSSVMTVLMMFIDPSAIVSHGHHQPLGDCSERETVYSLIGMSHERKTFLCVHDFEEEFNFCNYPLTQLHYEDSWYMICGSGYNALATYVALVLAWVFVVNLLFYQMLKRPKKTRTVSFQKKYL</sequence>
<dbReference type="EnsemblProtists" id="PYU1_T014200">
    <property type="protein sequence ID" value="PYU1_T014200"/>
    <property type="gene ID" value="PYU1_G014170"/>
</dbReference>
<dbReference type="HOGENOM" id="CLU_039555_0_0_1"/>
<dbReference type="PANTHER" id="PTHR35982">
    <property type="entry name" value="AGAP005361-PA"/>
    <property type="match status" value="1"/>
</dbReference>
<reference evidence="3" key="3">
    <citation type="submission" date="2015-02" db="UniProtKB">
        <authorList>
            <consortium name="EnsemblProtists"/>
        </authorList>
    </citation>
    <scope>IDENTIFICATION</scope>
    <source>
        <strain evidence="3">DAOM BR144</strain>
    </source>
</reference>
<feature type="transmembrane region" description="Helical" evidence="1">
    <location>
        <begin position="342"/>
        <end position="361"/>
    </location>
</feature>
<protein>
    <recommendedName>
        <fullName evidence="2">DUF7802 domain-containing protein</fullName>
    </recommendedName>
</protein>